<evidence type="ECO:0000259" key="1">
    <source>
        <dbReference type="PROSITE" id="PS51880"/>
    </source>
</evidence>
<dbReference type="SUPFAM" id="SSF55186">
    <property type="entry name" value="ThrRS/AlaRS common domain"/>
    <property type="match status" value="1"/>
</dbReference>
<sequence>MGEEYVTLKINGEEKNYKKGTLYLDIAEEYQKDYQDDIVLVTLDNRLCELHKKADKDGELKFVTTADAAGRKAYRRSLTLLLQKALYHLLGKKKSVIRVMHCISQAYYCELVEYGKPDEALLQRVKEEMLRMAEEKLPIEKSSMGLDEAVALFHELGMTDKERLFRYRRSSNVNIYSLDGYLDYFYGYMVAHTGYLKYFDLRLYDDGFVLMFPNENTKKVAEFKPSVKHFDTLNSAREWSQTMGVGTIGALNDAIAQGRMQEMILVQEALMEKKIGELAQKIASSQHHKFVMIAGPSSSGKTTFSHRLSIQLATLGLHPYPLGLDDYYHSREKCPKDENGNYDFECLEALDVELFNQDMQALLHGETVELPTFNFKTGKREYKGRTLKLGEGDILVIEGIHGLNDKLSYTLPKESKFKIFISALTQINVDEHNYLPTTDGRLIRRIVRDARTRNTTAQETIAMWDSVRRGEEKYIFPFQDSADVMFNSGLIYELAVLKSYAEPLLFGIEKTAPEYMEAKRLLKFLDYFLPVPSEEIGRNSILREFIGGSTFHV</sequence>
<dbReference type="InterPro" id="IPR018163">
    <property type="entry name" value="Thr/Ala-tRNA-synth_IIc_edit"/>
</dbReference>
<keyword evidence="2" id="KW-0808">Transferase</keyword>
<dbReference type="InterPro" id="IPR012675">
    <property type="entry name" value="Beta-grasp_dom_sf"/>
</dbReference>
<protein>
    <submittedName>
        <fullName evidence="2">Nucleoside kinase</fullName>
    </submittedName>
</protein>
<dbReference type="InterPro" id="IPR006083">
    <property type="entry name" value="PRK/URK"/>
</dbReference>
<dbReference type="PANTHER" id="PTHR10285">
    <property type="entry name" value="URIDINE KINASE"/>
    <property type="match status" value="1"/>
</dbReference>
<dbReference type="Proteomes" id="UP000606720">
    <property type="component" value="Unassembled WGS sequence"/>
</dbReference>
<dbReference type="CDD" id="cd02028">
    <property type="entry name" value="UMPK_like"/>
    <property type="match status" value="1"/>
</dbReference>
<organism evidence="2 3">
    <name type="scientific">Roseburia zhanii</name>
    <dbReference type="NCBI Taxonomy" id="2763064"/>
    <lineage>
        <taxon>Bacteria</taxon>
        <taxon>Bacillati</taxon>
        <taxon>Bacillota</taxon>
        <taxon>Clostridia</taxon>
        <taxon>Lachnospirales</taxon>
        <taxon>Lachnospiraceae</taxon>
        <taxon>Roseburia</taxon>
    </lineage>
</organism>
<dbReference type="SUPFAM" id="SSF52540">
    <property type="entry name" value="P-loop containing nucleoside triphosphate hydrolases"/>
    <property type="match status" value="1"/>
</dbReference>
<dbReference type="Gene3D" id="3.30.980.10">
    <property type="entry name" value="Threonyl-trna Synthetase, Chain A, domain 2"/>
    <property type="match status" value="1"/>
</dbReference>
<dbReference type="GO" id="GO:0016301">
    <property type="term" value="F:kinase activity"/>
    <property type="evidence" value="ECO:0007669"/>
    <property type="project" value="UniProtKB-KW"/>
</dbReference>
<dbReference type="EMBL" id="JACOPH010000002">
    <property type="protein sequence ID" value="MBC5713495.1"/>
    <property type="molecule type" value="Genomic_DNA"/>
</dbReference>
<gene>
    <name evidence="2" type="ORF">H8S17_04575</name>
</gene>
<proteinExistence type="predicted"/>
<feature type="domain" description="TGS" evidence="1">
    <location>
        <begin position="2"/>
        <end position="64"/>
    </location>
</feature>
<dbReference type="InterPro" id="IPR004095">
    <property type="entry name" value="TGS"/>
</dbReference>
<dbReference type="GO" id="GO:0005524">
    <property type="term" value="F:ATP binding"/>
    <property type="evidence" value="ECO:0007669"/>
    <property type="project" value="InterPro"/>
</dbReference>
<comment type="caution">
    <text evidence="2">The sequence shown here is derived from an EMBL/GenBank/DDBJ whole genome shotgun (WGS) entry which is preliminary data.</text>
</comment>
<keyword evidence="2" id="KW-0418">Kinase</keyword>
<dbReference type="Gene3D" id="3.10.20.30">
    <property type="match status" value="1"/>
</dbReference>
<reference evidence="2" key="1">
    <citation type="submission" date="2020-08" db="EMBL/GenBank/DDBJ databases">
        <title>Genome public.</title>
        <authorList>
            <person name="Liu C."/>
            <person name="Sun Q."/>
        </authorList>
    </citation>
    <scope>NUCLEOTIDE SEQUENCE</scope>
    <source>
        <strain evidence="2">BX1005</strain>
    </source>
</reference>
<dbReference type="RefSeq" id="WP_186866415.1">
    <property type="nucleotide sequence ID" value="NZ_JACOPH010000002.1"/>
</dbReference>
<dbReference type="PROSITE" id="PS51880">
    <property type="entry name" value="TGS"/>
    <property type="match status" value="1"/>
</dbReference>
<dbReference type="Pfam" id="PF00485">
    <property type="entry name" value="PRK"/>
    <property type="match status" value="1"/>
</dbReference>
<evidence type="ECO:0000313" key="2">
    <source>
        <dbReference type="EMBL" id="MBC5713495.1"/>
    </source>
</evidence>
<name>A0A923LMA0_9FIRM</name>
<keyword evidence="3" id="KW-1185">Reference proteome</keyword>
<dbReference type="Gene3D" id="3.40.50.300">
    <property type="entry name" value="P-loop containing nucleotide triphosphate hydrolases"/>
    <property type="match status" value="1"/>
</dbReference>
<accession>A0A923LMA0</accession>
<dbReference type="AlphaFoldDB" id="A0A923LMA0"/>
<dbReference type="InterPro" id="IPR027417">
    <property type="entry name" value="P-loop_NTPase"/>
</dbReference>
<evidence type="ECO:0000313" key="3">
    <source>
        <dbReference type="Proteomes" id="UP000606720"/>
    </source>
</evidence>